<accession>Q84X72</accession>
<evidence type="ECO:0000256" key="1">
    <source>
        <dbReference type="SAM" id="MobiDB-lite"/>
    </source>
</evidence>
<dbReference type="InterPro" id="IPR021511">
    <property type="entry name" value="DUF3172"/>
</dbReference>
<name>Q84X72_CHLRE</name>
<proteinExistence type="predicted"/>
<feature type="region of interest" description="Disordered" evidence="1">
    <location>
        <begin position="1"/>
        <end position="92"/>
    </location>
</feature>
<dbReference type="ExpressionAtlas" id="Q84X72">
    <property type="expression patterns" value="baseline and differential"/>
</dbReference>
<evidence type="ECO:0000313" key="2">
    <source>
        <dbReference type="EMBL" id="AAO32622.1"/>
    </source>
</evidence>
<reference evidence="2" key="1">
    <citation type="journal article" date="2003" name="J. Eukaryot. Microbiol.">
        <title>Analysis of Chlamydomonas reinhardtii genome structure using large-scale sequencing of regions on linkage groups I and III.</title>
        <authorList>
            <person name="Li J.B."/>
            <person name="Lin S."/>
            <person name="Jia H."/>
            <person name="Wu H."/>
            <person name="Roe B.A."/>
            <person name="Kulp D."/>
            <person name="Stormo G.D."/>
            <person name="Dutcher S.K."/>
        </authorList>
    </citation>
    <scope>NUCLEOTIDE SEQUENCE</scope>
</reference>
<feature type="compositionally biased region" description="Pro residues" evidence="1">
    <location>
        <begin position="30"/>
        <end position="49"/>
    </location>
</feature>
<feature type="compositionally biased region" description="Low complexity" evidence="1">
    <location>
        <begin position="224"/>
        <end position="237"/>
    </location>
</feature>
<feature type="compositionally biased region" description="Basic and acidic residues" evidence="1">
    <location>
        <begin position="207"/>
        <end position="222"/>
    </location>
</feature>
<feature type="region of interest" description="Disordered" evidence="1">
    <location>
        <begin position="172"/>
        <end position="273"/>
    </location>
</feature>
<dbReference type="AlphaFoldDB" id="Q84X72"/>
<dbReference type="HOGENOM" id="CLU_757293_0_0_1"/>
<sequence>MLTGSRVLRAADRQTRTCIVTRAQNEPGRRPPPLPQLPRPQVPPPPLPPRGVYNDYPPYVGQPQHHQYQQPATGPFSQPIGPNSSVKPEDSKAESSLLGGFAQAVVAAAFVVGLGIGTWFDSEVVLTPANVSSTEIIDRAVPNADICMANGYSASVLSMNVSDVQPLQRVHQPAAGQGRLRAAPRQRGLAGARAAGDAARRGPVQAAHEHLRLRGRPEERARGGVRVPQRGGREPVPGGAGQQVPHVAATREPAEAAARSGSSRRGGWGGGSGNAVSSVWTAARGTVGGLRRRSRMSASYRLDCRQVVGGMAYFGGGGQPGRRARCWAEGFLWVEVRSTVTSAWPVWAHKRRGGQHCGSGVVDWRV</sequence>
<dbReference type="Pfam" id="PF11371">
    <property type="entry name" value="DUF3172"/>
    <property type="match status" value="1"/>
</dbReference>
<feature type="compositionally biased region" description="Gly residues" evidence="1">
    <location>
        <begin position="264"/>
        <end position="273"/>
    </location>
</feature>
<protein>
    <submittedName>
        <fullName evidence="2">CR066 protein</fullName>
    </submittedName>
</protein>
<feature type="compositionally biased region" description="Polar residues" evidence="1">
    <location>
        <begin position="64"/>
        <end position="86"/>
    </location>
</feature>
<feature type="compositionally biased region" description="Low complexity" evidence="1">
    <location>
        <begin position="172"/>
        <end position="203"/>
    </location>
</feature>
<feature type="compositionally biased region" description="Low complexity" evidence="1">
    <location>
        <begin position="248"/>
        <end position="263"/>
    </location>
</feature>
<dbReference type="EMBL" id="AY207499">
    <property type="protein sequence ID" value="AAO32622.1"/>
    <property type="molecule type" value="Genomic_DNA"/>
</dbReference>
<organism evidence="2">
    <name type="scientific">Chlamydomonas reinhardtii</name>
    <name type="common">Chlamydomonas smithii</name>
    <dbReference type="NCBI Taxonomy" id="3055"/>
    <lineage>
        <taxon>Eukaryota</taxon>
        <taxon>Viridiplantae</taxon>
        <taxon>Chlorophyta</taxon>
        <taxon>core chlorophytes</taxon>
        <taxon>Chlorophyceae</taxon>
        <taxon>CS clade</taxon>
        <taxon>Chlamydomonadales</taxon>
        <taxon>Chlamydomonadaceae</taxon>
        <taxon>Chlamydomonas</taxon>
    </lineage>
</organism>